<evidence type="ECO:0000256" key="3">
    <source>
        <dbReference type="ARBA" id="ARBA00022729"/>
    </source>
</evidence>
<sequence length="513" mass="56763">MRNYLSTIKYALGISLVLSATGCSDQLDEVQPQTSLNRDLILSDPNAAMTLYYGVYGSFRNYHYTLFTLGEMRSEIWADGLFTESEDGGLRNYYTHNIDANNVPASNWAGFYSLLDKVNTAIKLFPQTPVPDDEKNRVLAEMHGLRAFVYYTMLKTWGGVPLTTEPVTQVGGLEELYRERATPEAVMAQVKADIEQSLSLFGSDNALTAPFTGTSKHIYWNRAATLTLKGDAYIWSGTHMGGGSADFATAQQALEEVSAMGGLGLVENYADLFNPAREAGNQEIIFAISYEKDEATVGAYGSFRVNTTQASTLLLDPYTNPRSVSQAYPYLSGASRVGLSESMIQKLQSSGDERIDATFEVMYRNAPPTYPIAGVLLTKFAGREDAGAQLYDVDFPVYRYADVLLLLAEAKTKQGVDPSAEINQIRERAYGSDYTPFVGGSQQENMQAILEEDLREFIGEGKHWWSLRRAGNEWVFAYVDPVYLAPGQEYKLLLPISVGMLNSDPKLTQTPGY</sequence>
<keyword evidence="3 6" id="KW-0732">Signal</keyword>
<reference evidence="9 10" key="1">
    <citation type="submission" date="2016-03" db="EMBL/GenBank/DDBJ databases">
        <title>Genome sequence of Pontibacter sp. nov., of the family cytophagaceae, isolated from marine sediment of the Yellow Sea, China.</title>
        <authorList>
            <person name="Zhang G."/>
            <person name="Zhang R."/>
        </authorList>
    </citation>
    <scope>NUCLEOTIDE SEQUENCE [LARGE SCALE GENOMIC DNA]</scope>
    <source>
        <strain evidence="9 10">S10-8</strain>
    </source>
</reference>
<comment type="caution">
    <text evidence="9">The sequence shown here is derived from an EMBL/GenBank/DDBJ whole genome shotgun (WGS) entry which is preliminary data.</text>
</comment>
<dbReference type="InterPro" id="IPR011990">
    <property type="entry name" value="TPR-like_helical_dom_sf"/>
</dbReference>
<proteinExistence type="inferred from homology"/>
<feature type="domain" description="SusD-like N-terminal" evidence="8">
    <location>
        <begin position="87"/>
        <end position="202"/>
    </location>
</feature>
<evidence type="ECO:0000313" key="10">
    <source>
        <dbReference type="Proteomes" id="UP000186551"/>
    </source>
</evidence>
<keyword evidence="5" id="KW-0998">Cell outer membrane</keyword>
<evidence type="ECO:0000256" key="6">
    <source>
        <dbReference type="SAM" id="SignalP"/>
    </source>
</evidence>
<dbReference type="SUPFAM" id="SSF48452">
    <property type="entry name" value="TPR-like"/>
    <property type="match status" value="1"/>
</dbReference>
<dbReference type="AlphaFoldDB" id="A0A1Q5PCS7"/>
<evidence type="ECO:0000256" key="2">
    <source>
        <dbReference type="ARBA" id="ARBA00006275"/>
    </source>
</evidence>
<feature type="domain" description="RagB/SusD" evidence="7">
    <location>
        <begin position="366"/>
        <end position="513"/>
    </location>
</feature>
<dbReference type="OrthoDB" id="5694214at2"/>
<comment type="similarity">
    <text evidence="2">Belongs to the SusD family.</text>
</comment>
<dbReference type="InterPro" id="IPR012944">
    <property type="entry name" value="SusD_RagB_dom"/>
</dbReference>
<dbReference type="InterPro" id="IPR033985">
    <property type="entry name" value="SusD-like_N"/>
</dbReference>
<evidence type="ECO:0000256" key="1">
    <source>
        <dbReference type="ARBA" id="ARBA00004442"/>
    </source>
</evidence>
<dbReference type="RefSeq" id="WP_073852157.1">
    <property type="nucleotide sequence ID" value="NZ_LVWA01000005.1"/>
</dbReference>
<evidence type="ECO:0000256" key="5">
    <source>
        <dbReference type="ARBA" id="ARBA00023237"/>
    </source>
</evidence>
<name>A0A1Q5PCS7_9BACT</name>
<gene>
    <name evidence="9" type="ORF">A3841_16975</name>
</gene>
<evidence type="ECO:0000313" key="9">
    <source>
        <dbReference type="EMBL" id="OKL40048.1"/>
    </source>
</evidence>
<dbReference type="Gene3D" id="1.25.40.390">
    <property type="match status" value="1"/>
</dbReference>
<dbReference type="Proteomes" id="UP000186551">
    <property type="component" value="Unassembled WGS sequence"/>
</dbReference>
<protein>
    <submittedName>
        <fullName evidence="9">Carbohydrate-binding protein SusD</fullName>
    </submittedName>
</protein>
<keyword evidence="4" id="KW-0472">Membrane</keyword>
<organism evidence="9 10">
    <name type="scientific">Pontibacter flavimaris</name>
    <dbReference type="NCBI Taxonomy" id="1797110"/>
    <lineage>
        <taxon>Bacteria</taxon>
        <taxon>Pseudomonadati</taxon>
        <taxon>Bacteroidota</taxon>
        <taxon>Cytophagia</taxon>
        <taxon>Cytophagales</taxon>
        <taxon>Hymenobacteraceae</taxon>
        <taxon>Pontibacter</taxon>
    </lineage>
</organism>
<accession>A0A1Q5PCS7</accession>
<comment type="subcellular location">
    <subcellularLocation>
        <location evidence="1">Cell outer membrane</location>
    </subcellularLocation>
</comment>
<evidence type="ECO:0000259" key="8">
    <source>
        <dbReference type="Pfam" id="PF14322"/>
    </source>
</evidence>
<dbReference type="STRING" id="1797110.A3841_16975"/>
<dbReference type="Pfam" id="PF07980">
    <property type="entry name" value="SusD_RagB"/>
    <property type="match status" value="1"/>
</dbReference>
<feature type="chain" id="PRO_5012366474" evidence="6">
    <location>
        <begin position="21"/>
        <end position="513"/>
    </location>
</feature>
<dbReference type="Pfam" id="PF14322">
    <property type="entry name" value="SusD-like_3"/>
    <property type="match status" value="1"/>
</dbReference>
<dbReference type="CDD" id="cd08977">
    <property type="entry name" value="SusD"/>
    <property type="match status" value="1"/>
</dbReference>
<dbReference type="GO" id="GO:0009279">
    <property type="term" value="C:cell outer membrane"/>
    <property type="evidence" value="ECO:0007669"/>
    <property type="project" value="UniProtKB-SubCell"/>
</dbReference>
<evidence type="ECO:0000256" key="4">
    <source>
        <dbReference type="ARBA" id="ARBA00023136"/>
    </source>
</evidence>
<keyword evidence="10" id="KW-1185">Reference proteome</keyword>
<evidence type="ECO:0000259" key="7">
    <source>
        <dbReference type="Pfam" id="PF07980"/>
    </source>
</evidence>
<dbReference type="EMBL" id="LVWA01000005">
    <property type="protein sequence ID" value="OKL40048.1"/>
    <property type="molecule type" value="Genomic_DNA"/>
</dbReference>
<dbReference type="PROSITE" id="PS51257">
    <property type="entry name" value="PROKAR_LIPOPROTEIN"/>
    <property type="match status" value="1"/>
</dbReference>
<feature type="signal peptide" evidence="6">
    <location>
        <begin position="1"/>
        <end position="20"/>
    </location>
</feature>